<sequence length="857" mass="95891">MDGQDAYSRSPPSRTEGFERRAPSRERDRDPYRDSRRGQDRRRGGGRNRSRSPTQIDRYQPDRQRDDYYGGRDRDGGRRRRSSPPPPSNIDRYIPSDDPSMPRPLPVNRIRDPLLEGSQVGFSYFSEWWRADQDIKAARERQKSGRRADAVKDTPEEQRAKIQAAYDEYKLAWNAKMAKLFVYVHKNDNWFKERYDIEIRDPLRARVAEYRKGLYEFWERDIDAGVFDEFTMEGIYKSESNGAGGIVEREEGEASAAAEVLNVSDLLPAKGADLRDPVASLPTLLIKTITPAVSRTKIEEFCKEHLGEAEGGFKWLSLSDPNPGKKFHRLGWVMLNAPAESETGDVPTRRESGDVKDEGAMEEDVLRQAQTVQEKALALIDGKNIQDPDKGDFTVHVGIHRPAETTRKKALWDLFSAPERIEKDLGLAIRLVNKLDEEIGLPGALVKVEQRVDDLAGKGHLQPQAPPAKAAGANDEDGDEEMEEGEEGEETEEDVDDEDMLIKKKKLDLLVEYLRRVHNFCFFCVFETDGVHELSRKCMGGHLRRPRASLTTMAKEVARASASGEDFPTDKKDVAEDENGAGSPNVGRKSQRPFGKSQLQKAFNWVRTFEEKISQVLEPENADLKKLGGCPVEEGLEEELNKHVKQEDVAKYRCKVPECTKLFKGVDFWRKHVEKRHSEWYENIKGELELINRYVLDPARLAQGRNDAASNGHFPMQSSQIMGTPRNFSLNSVVMGNGYVAPPPPGIFNPIMGQYPMTVAGAWPMPGADGGTGPMRNGMRMGNGRGPPGPYDRGPPRRNTGRLSPPRGGMGRGRSGFVEGGIGTFGGAAAIEGRTMKSYNDLDAANTGPQGGGELDY</sequence>
<dbReference type="InterPro" id="IPR021933">
    <property type="entry name" value="SERRATE/Ars2_N"/>
</dbReference>
<evidence type="ECO:0000256" key="1">
    <source>
        <dbReference type="ARBA" id="ARBA00004123"/>
    </source>
</evidence>
<dbReference type="Proteomes" id="UP000243797">
    <property type="component" value="Unassembled WGS sequence"/>
</dbReference>
<feature type="region of interest" description="Disordered" evidence="4">
    <location>
        <begin position="457"/>
        <end position="498"/>
    </location>
</feature>
<protein>
    <submittedName>
        <fullName evidence="6">Zinc finger protein</fullName>
    </submittedName>
</protein>
<dbReference type="PANTHER" id="PTHR13165:SF0">
    <property type="entry name" value="SERRATE RNA EFFECTOR MOLECULE HOMOLOG"/>
    <property type="match status" value="1"/>
</dbReference>
<dbReference type="Pfam" id="PF13821">
    <property type="entry name" value="DUF4187"/>
    <property type="match status" value="1"/>
</dbReference>
<keyword evidence="3" id="KW-0539">Nucleus</keyword>
<dbReference type="Pfam" id="PF04959">
    <property type="entry name" value="ARS2"/>
    <property type="match status" value="1"/>
</dbReference>
<evidence type="ECO:0000256" key="3">
    <source>
        <dbReference type="ARBA" id="ARBA00023242"/>
    </source>
</evidence>
<dbReference type="STRING" id="2082308.A0A2K1QU36"/>
<dbReference type="GO" id="GO:0031053">
    <property type="term" value="P:primary miRNA processing"/>
    <property type="evidence" value="ECO:0007669"/>
    <property type="project" value="TreeGrafter"/>
</dbReference>
<feature type="compositionally biased region" description="Basic and acidic residues" evidence="4">
    <location>
        <begin position="59"/>
        <end position="76"/>
    </location>
</feature>
<dbReference type="PROSITE" id="PS00028">
    <property type="entry name" value="ZINC_FINGER_C2H2_1"/>
    <property type="match status" value="1"/>
</dbReference>
<dbReference type="SMART" id="SM01173">
    <property type="entry name" value="DUF4187"/>
    <property type="match status" value="1"/>
</dbReference>
<evidence type="ECO:0000256" key="2">
    <source>
        <dbReference type="ARBA" id="ARBA00005407"/>
    </source>
</evidence>
<organism evidence="6 7">
    <name type="scientific">Sphaceloma murrayae</name>
    <dbReference type="NCBI Taxonomy" id="2082308"/>
    <lineage>
        <taxon>Eukaryota</taxon>
        <taxon>Fungi</taxon>
        <taxon>Dikarya</taxon>
        <taxon>Ascomycota</taxon>
        <taxon>Pezizomycotina</taxon>
        <taxon>Dothideomycetes</taxon>
        <taxon>Dothideomycetidae</taxon>
        <taxon>Myriangiales</taxon>
        <taxon>Elsinoaceae</taxon>
        <taxon>Sphaceloma</taxon>
    </lineage>
</organism>
<evidence type="ECO:0000313" key="7">
    <source>
        <dbReference type="Proteomes" id="UP000243797"/>
    </source>
</evidence>
<feature type="region of interest" description="Disordered" evidence="4">
    <location>
        <begin position="341"/>
        <end position="360"/>
    </location>
</feature>
<evidence type="ECO:0000259" key="5">
    <source>
        <dbReference type="PROSITE" id="PS00028"/>
    </source>
</evidence>
<dbReference type="InParanoid" id="A0A2K1QU36"/>
<comment type="caution">
    <text evidence="6">The sequence shown here is derived from an EMBL/GenBank/DDBJ whole genome shotgun (WGS) entry which is preliminary data.</text>
</comment>
<dbReference type="GO" id="GO:0016604">
    <property type="term" value="C:nuclear body"/>
    <property type="evidence" value="ECO:0007669"/>
    <property type="project" value="TreeGrafter"/>
</dbReference>
<feature type="compositionally biased region" description="Gly residues" evidence="4">
    <location>
        <begin position="808"/>
        <end position="818"/>
    </location>
</feature>
<gene>
    <name evidence="6" type="ORF">CAC42_5105</name>
</gene>
<dbReference type="AlphaFoldDB" id="A0A2K1QU36"/>
<feature type="compositionally biased region" description="Low complexity" evidence="4">
    <location>
        <begin position="797"/>
        <end position="807"/>
    </location>
</feature>
<dbReference type="PANTHER" id="PTHR13165">
    <property type="entry name" value="ARSENITE-RESISTANCE PROTEIN 2"/>
    <property type="match status" value="1"/>
</dbReference>
<comment type="similarity">
    <text evidence="2">Belongs to the ARS2 family.</text>
</comment>
<name>A0A2K1QU36_9PEZI</name>
<feature type="domain" description="C2H2-type" evidence="5">
    <location>
        <begin position="654"/>
        <end position="677"/>
    </location>
</feature>
<feature type="compositionally biased region" description="Basic and acidic residues" evidence="4">
    <location>
        <begin position="347"/>
        <end position="359"/>
    </location>
</feature>
<dbReference type="InterPro" id="IPR007042">
    <property type="entry name" value="SERRATE/Ars2_C"/>
</dbReference>
<keyword evidence="7" id="KW-1185">Reference proteome</keyword>
<reference evidence="6 7" key="1">
    <citation type="submission" date="2017-06" db="EMBL/GenBank/DDBJ databases">
        <title>Draft genome sequence of a variant of Elsinoe murrayae.</title>
        <authorList>
            <person name="Cheng Q."/>
        </authorList>
    </citation>
    <scope>NUCLEOTIDE SEQUENCE [LARGE SCALE GENOMIC DNA]</scope>
    <source>
        <strain evidence="6 7">CQ-2017a</strain>
    </source>
</reference>
<dbReference type="InterPro" id="IPR025239">
    <property type="entry name" value="DUF4187"/>
</dbReference>
<dbReference type="InterPro" id="IPR013087">
    <property type="entry name" value="Znf_C2H2_type"/>
</dbReference>
<feature type="compositionally biased region" description="Basic and acidic residues" evidence="4">
    <location>
        <begin position="16"/>
        <end position="43"/>
    </location>
</feature>
<proteinExistence type="inferred from homology"/>
<dbReference type="EMBL" id="NKHZ01000039">
    <property type="protein sequence ID" value="PNS18566.1"/>
    <property type="molecule type" value="Genomic_DNA"/>
</dbReference>
<feature type="compositionally biased region" description="Acidic residues" evidence="4">
    <location>
        <begin position="474"/>
        <end position="498"/>
    </location>
</feature>
<accession>A0A2K1QU36</accession>
<comment type="subcellular location">
    <subcellularLocation>
        <location evidence="1">Nucleus</location>
    </subcellularLocation>
</comment>
<feature type="region of interest" description="Disordered" evidence="4">
    <location>
        <begin position="778"/>
        <end position="818"/>
    </location>
</feature>
<dbReference type="InterPro" id="IPR039727">
    <property type="entry name" value="SE/Ars2"/>
</dbReference>
<evidence type="ECO:0000313" key="6">
    <source>
        <dbReference type="EMBL" id="PNS18566.1"/>
    </source>
</evidence>
<feature type="region of interest" description="Disordered" evidence="4">
    <location>
        <begin position="1"/>
        <end position="107"/>
    </location>
</feature>
<dbReference type="OrthoDB" id="342064at2759"/>
<feature type="region of interest" description="Disordered" evidence="4">
    <location>
        <begin position="559"/>
        <end position="595"/>
    </location>
</feature>
<dbReference type="Pfam" id="PF12066">
    <property type="entry name" value="SERRATE_Ars2_N"/>
    <property type="match status" value="1"/>
</dbReference>
<evidence type="ECO:0000256" key="4">
    <source>
        <dbReference type="SAM" id="MobiDB-lite"/>
    </source>
</evidence>